<dbReference type="RefSeq" id="WP_348575760.1">
    <property type="nucleotide sequence ID" value="NZ_JBDYKN010000001.1"/>
</dbReference>
<keyword evidence="2" id="KW-1185">Reference proteome</keyword>
<comment type="caution">
    <text evidence="1">The sequence shown here is derived from an EMBL/GenBank/DDBJ whole genome shotgun (WGS) entry which is preliminary data.</text>
</comment>
<evidence type="ECO:0000313" key="2">
    <source>
        <dbReference type="Proteomes" id="UP001471651"/>
    </source>
</evidence>
<dbReference type="EMBL" id="JBDYKN010000001">
    <property type="protein sequence ID" value="MEP7727830.1"/>
    <property type="molecule type" value="Genomic_DNA"/>
</dbReference>
<name>A0ABV0KUI3_9GAMM</name>
<reference evidence="1 2" key="1">
    <citation type="submission" date="2024-05" db="EMBL/GenBank/DDBJ databases">
        <authorList>
            <person name="Busch G.E."/>
            <person name="Sharma I."/>
        </authorList>
    </citation>
    <scope>NUCLEOTIDE SEQUENCE [LARGE SCALE GENOMIC DNA]</scope>
    <source>
        <strain evidence="1 2">23GB23</strain>
    </source>
</reference>
<accession>A0ABV0KUI3</accession>
<dbReference type="Proteomes" id="UP001471651">
    <property type="component" value="Unassembled WGS sequence"/>
</dbReference>
<proteinExistence type="predicted"/>
<sequence>MSQIKPKWPRKQRLAEFAKNHFIEPERELSRLRRQLKLGDLPGELEGKIWFVWVLPDGQPAYGYSEHTPERPKEIRVEKTNTGNAIADAILLKHEINQGIRLR</sequence>
<protein>
    <submittedName>
        <fullName evidence="1">Uncharacterized protein</fullName>
    </submittedName>
</protein>
<gene>
    <name evidence="1" type="ORF">ABKW32_00080</name>
</gene>
<evidence type="ECO:0000313" key="1">
    <source>
        <dbReference type="EMBL" id="MEP7727830.1"/>
    </source>
</evidence>
<organism evidence="1 2">
    <name type="scientific">Marinomonas primoryensis</name>
    <dbReference type="NCBI Taxonomy" id="178399"/>
    <lineage>
        <taxon>Bacteria</taxon>
        <taxon>Pseudomonadati</taxon>
        <taxon>Pseudomonadota</taxon>
        <taxon>Gammaproteobacteria</taxon>
        <taxon>Oceanospirillales</taxon>
        <taxon>Oceanospirillaceae</taxon>
        <taxon>Marinomonas</taxon>
    </lineage>
</organism>